<keyword evidence="3 6" id="KW-0812">Transmembrane</keyword>
<dbReference type="OrthoDB" id="418595at2759"/>
<feature type="transmembrane region" description="Helical" evidence="6">
    <location>
        <begin position="240"/>
        <end position="262"/>
    </location>
</feature>
<feature type="transmembrane region" description="Helical" evidence="6">
    <location>
        <begin position="296"/>
        <end position="316"/>
    </location>
</feature>
<organism evidence="8 9">
    <name type="scientific">Dioscorea zingiberensis</name>
    <dbReference type="NCBI Taxonomy" id="325984"/>
    <lineage>
        <taxon>Eukaryota</taxon>
        <taxon>Viridiplantae</taxon>
        <taxon>Streptophyta</taxon>
        <taxon>Embryophyta</taxon>
        <taxon>Tracheophyta</taxon>
        <taxon>Spermatophyta</taxon>
        <taxon>Magnoliopsida</taxon>
        <taxon>Liliopsida</taxon>
        <taxon>Dioscoreales</taxon>
        <taxon>Dioscoreaceae</taxon>
        <taxon>Dioscorea</taxon>
    </lineage>
</organism>
<dbReference type="EMBL" id="JAGGNH010000009">
    <property type="protein sequence ID" value="KAJ0962648.1"/>
    <property type="molecule type" value="Genomic_DNA"/>
</dbReference>
<proteinExistence type="inferred from homology"/>
<evidence type="ECO:0000259" key="7">
    <source>
        <dbReference type="Pfam" id="PF01694"/>
    </source>
</evidence>
<protein>
    <recommendedName>
        <fullName evidence="7">Peptidase S54 rhomboid domain-containing protein</fullName>
    </recommendedName>
</protein>
<evidence type="ECO:0000313" key="8">
    <source>
        <dbReference type="EMBL" id="KAJ0962648.1"/>
    </source>
</evidence>
<comment type="similarity">
    <text evidence="2">Belongs to the peptidase S54 family.</text>
</comment>
<name>A0A9D5BXQ4_9LILI</name>
<evidence type="ECO:0000256" key="5">
    <source>
        <dbReference type="ARBA" id="ARBA00023136"/>
    </source>
</evidence>
<evidence type="ECO:0000313" key="9">
    <source>
        <dbReference type="Proteomes" id="UP001085076"/>
    </source>
</evidence>
<evidence type="ECO:0000256" key="2">
    <source>
        <dbReference type="ARBA" id="ARBA00009045"/>
    </source>
</evidence>
<sequence>MCLGKRLSNNQCGARIAYQDTRFVMAVVSICPRISRVYHASNSVVSIERRSSHDNPFFQKFLISSRRLNVLHVKFDKFYLYAKKEEGVDGVEGLKSGKLESGSNEEQLRVLDSYFSRLQGDMDEKLGSSVSESNHGSVSEREVQDMKEMVVSSGKNKKVTGLASLENYFGKLNSGKNISPIISASERNSIRSTNSSNEVKMKAEANNSIDLETVDNETEKLLFSDENFQELRKCDEASDFCLINILAAINIGVFLFDIASPIRNSDVEHLSLPLIYGAKINKLILDGEWWRLFTPMFLHSGFLHVCLGCWVLLTFAPQVCRGYGPFTFFLIYVLGGICGNLTSFIHTPELTVCGTGPTFAIIGAWFVYQIQNKAVIPESVSESMFWKAVIATTFGFLLCNFGRIDDWTHLGAMFSGIVFGFLTCPSLQLNNASPKNEQKEGIALVQRQADPCKSLFAFAVALLLLSFLVLNFEPQIEMLELDIFIE</sequence>
<keyword evidence="9" id="KW-1185">Reference proteome</keyword>
<feature type="transmembrane region" description="Helical" evidence="6">
    <location>
        <begin position="349"/>
        <end position="368"/>
    </location>
</feature>
<comment type="caution">
    <text evidence="8">The sequence shown here is derived from an EMBL/GenBank/DDBJ whole genome shotgun (WGS) entry which is preliminary data.</text>
</comment>
<evidence type="ECO:0000256" key="6">
    <source>
        <dbReference type="SAM" id="Phobius"/>
    </source>
</evidence>
<feature type="transmembrane region" description="Helical" evidence="6">
    <location>
        <begin position="410"/>
        <end position="429"/>
    </location>
</feature>
<reference evidence="8" key="2">
    <citation type="journal article" date="2022" name="Hortic Res">
        <title>The genome of Dioscorea zingiberensis sheds light on the biosynthesis, origin and evolution of the medicinally important diosgenin saponins.</title>
        <authorList>
            <person name="Li Y."/>
            <person name="Tan C."/>
            <person name="Li Z."/>
            <person name="Guo J."/>
            <person name="Li S."/>
            <person name="Chen X."/>
            <person name="Wang C."/>
            <person name="Dai X."/>
            <person name="Yang H."/>
            <person name="Song W."/>
            <person name="Hou L."/>
            <person name="Xu J."/>
            <person name="Tong Z."/>
            <person name="Xu A."/>
            <person name="Yuan X."/>
            <person name="Wang W."/>
            <person name="Yang Q."/>
            <person name="Chen L."/>
            <person name="Sun Z."/>
            <person name="Wang K."/>
            <person name="Pan B."/>
            <person name="Chen J."/>
            <person name="Bao Y."/>
            <person name="Liu F."/>
            <person name="Qi X."/>
            <person name="Gang D.R."/>
            <person name="Wen J."/>
            <person name="Li J."/>
        </authorList>
    </citation>
    <scope>NUCLEOTIDE SEQUENCE</scope>
    <source>
        <strain evidence="8">Dzin_1.0</strain>
    </source>
</reference>
<dbReference type="InterPro" id="IPR050925">
    <property type="entry name" value="Rhomboid_protease_S54"/>
</dbReference>
<dbReference type="Pfam" id="PF01694">
    <property type="entry name" value="Rhomboid"/>
    <property type="match status" value="1"/>
</dbReference>
<dbReference type="InterPro" id="IPR035952">
    <property type="entry name" value="Rhomboid-like_sf"/>
</dbReference>
<dbReference type="Proteomes" id="UP001085076">
    <property type="component" value="Miscellaneous, Linkage group lg09"/>
</dbReference>
<keyword evidence="4 6" id="KW-1133">Transmembrane helix</keyword>
<dbReference type="GO" id="GO:0016020">
    <property type="term" value="C:membrane"/>
    <property type="evidence" value="ECO:0007669"/>
    <property type="project" value="UniProtKB-SubCell"/>
</dbReference>
<dbReference type="InterPro" id="IPR022764">
    <property type="entry name" value="Peptidase_S54_rhomboid_dom"/>
</dbReference>
<accession>A0A9D5BXQ4</accession>
<feature type="transmembrane region" description="Helical" evidence="6">
    <location>
        <begin position="323"/>
        <end position="343"/>
    </location>
</feature>
<evidence type="ECO:0000256" key="4">
    <source>
        <dbReference type="ARBA" id="ARBA00022989"/>
    </source>
</evidence>
<dbReference type="SUPFAM" id="SSF144091">
    <property type="entry name" value="Rhomboid-like"/>
    <property type="match status" value="1"/>
</dbReference>
<dbReference type="AlphaFoldDB" id="A0A9D5BXQ4"/>
<dbReference type="FunFam" id="1.20.1540.10:FF:000017">
    <property type="entry name" value="RHOMBOID-like protein 9, chloroplastic"/>
    <property type="match status" value="1"/>
</dbReference>
<dbReference type="PANTHER" id="PTHR43731">
    <property type="entry name" value="RHOMBOID PROTEASE"/>
    <property type="match status" value="1"/>
</dbReference>
<comment type="subcellular location">
    <subcellularLocation>
        <location evidence="1">Membrane</location>
        <topology evidence="1">Multi-pass membrane protein</topology>
    </subcellularLocation>
</comment>
<evidence type="ECO:0000256" key="3">
    <source>
        <dbReference type="ARBA" id="ARBA00022692"/>
    </source>
</evidence>
<dbReference type="GO" id="GO:0004252">
    <property type="term" value="F:serine-type endopeptidase activity"/>
    <property type="evidence" value="ECO:0007669"/>
    <property type="project" value="InterPro"/>
</dbReference>
<feature type="domain" description="Peptidase S54 rhomboid" evidence="7">
    <location>
        <begin position="287"/>
        <end position="425"/>
    </location>
</feature>
<dbReference type="Gene3D" id="1.20.1540.10">
    <property type="entry name" value="Rhomboid-like"/>
    <property type="match status" value="1"/>
</dbReference>
<dbReference type="PANTHER" id="PTHR43731:SF30">
    <property type="entry name" value="RHOMBOID-LIKE PROTEIN 9, CHLOROPLASTIC"/>
    <property type="match status" value="1"/>
</dbReference>
<keyword evidence="5 6" id="KW-0472">Membrane</keyword>
<feature type="transmembrane region" description="Helical" evidence="6">
    <location>
        <begin position="455"/>
        <end position="472"/>
    </location>
</feature>
<gene>
    <name evidence="8" type="ORF">J5N97_027770</name>
</gene>
<feature type="transmembrane region" description="Helical" evidence="6">
    <location>
        <begin position="384"/>
        <end position="404"/>
    </location>
</feature>
<evidence type="ECO:0000256" key="1">
    <source>
        <dbReference type="ARBA" id="ARBA00004141"/>
    </source>
</evidence>
<reference evidence="8" key="1">
    <citation type="submission" date="2021-03" db="EMBL/GenBank/DDBJ databases">
        <authorList>
            <person name="Li Z."/>
            <person name="Yang C."/>
        </authorList>
    </citation>
    <scope>NUCLEOTIDE SEQUENCE</scope>
    <source>
        <strain evidence="8">Dzin_1.0</strain>
        <tissue evidence="8">Leaf</tissue>
    </source>
</reference>